<dbReference type="EMBL" id="CALNXJ010000041">
    <property type="protein sequence ID" value="CAH3145972.1"/>
    <property type="molecule type" value="Genomic_DNA"/>
</dbReference>
<dbReference type="Proteomes" id="UP001159428">
    <property type="component" value="Unassembled WGS sequence"/>
</dbReference>
<evidence type="ECO:0000313" key="1">
    <source>
        <dbReference type="EMBL" id="CAH3145972.1"/>
    </source>
</evidence>
<comment type="caution">
    <text evidence="1">The sequence shown here is derived from an EMBL/GenBank/DDBJ whole genome shotgun (WGS) entry which is preliminary data.</text>
</comment>
<feature type="non-terminal residue" evidence="1">
    <location>
        <position position="292"/>
    </location>
</feature>
<accession>A0AAU9XFE5</accession>
<feature type="non-terminal residue" evidence="1">
    <location>
        <position position="1"/>
    </location>
</feature>
<evidence type="ECO:0000313" key="2">
    <source>
        <dbReference type="Proteomes" id="UP001159428"/>
    </source>
</evidence>
<protein>
    <submittedName>
        <fullName evidence="1">Uncharacterized protein</fullName>
    </submittedName>
</protein>
<keyword evidence="2" id="KW-1185">Reference proteome</keyword>
<gene>
    <name evidence="1" type="ORF">PMEA_00022713</name>
</gene>
<sequence length="292" mass="31483">QIGVAALSVKIEALEKQVSADSVDRALVCVRQLAGRPVGLSDGTAIVAALESLADMSRSAGHVDFKRHEAILRQCRPLTHDPRLPAVVTQLLGDDESKKIAGQIQKILKSDHLFSAPQVHGSPFPAPARAPGYLRQQGSGRGRYTPLKISHHSVHPGSTIVEGCNWEDVAPGPAAPVPSPEAVSKLAVKASVRDLRFRNPILSYLRDGVDVNSFFAPYKGDFQGKFYDSPIPPSACFPNSKSCEEFTDFISSTISQRLASGSISVWGKVGECTPLYLVMPLTVEPTKPRLCH</sequence>
<dbReference type="AlphaFoldDB" id="A0AAU9XFE5"/>
<proteinExistence type="predicted"/>
<reference evidence="1 2" key="1">
    <citation type="submission" date="2022-05" db="EMBL/GenBank/DDBJ databases">
        <authorList>
            <consortium name="Genoscope - CEA"/>
            <person name="William W."/>
        </authorList>
    </citation>
    <scope>NUCLEOTIDE SEQUENCE [LARGE SCALE GENOMIC DNA]</scope>
</reference>
<organism evidence="1 2">
    <name type="scientific">Pocillopora meandrina</name>
    <dbReference type="NCBI Taxonomy" id="46732"/>
    <lineage>
        <taxon>Eukaryota</taxon>
        <taxon>Metazoa</taxon>
        <taxon>Cnidaria</taxon>
        <taxon>Anthozoa</taxon>
        <taxon>Hexacorallia</taxon>
        <taxon>Scleractinia</taxon>
        <taxon>Astrocoeniina</taxon>
        <taxon>Pocilloporidae</taxon>
        <taxon>Pocillopora</taxon>
    </lineage>
</organism>
<name>A0AAU9XFE5_9CNID</name>